<accession>A0ABV5WGL1</accession>
<dbReference type="EMBL" id="JBHMAF010000087">
    <property type="protein sequence ID" value="MFB9759754.1"/>
    <property type="molecule type" value="Genomic_DNA"/>
</dbReference>
<organism evidence="1 2">
    <name type="scientific">Ectobacillus funiculus</name>
    <dbReference type="NCBI Taxonomy" id="137993"/>
    <lineage>
        <taxon>Bacteria</taxon>
        <taxon>Bacillati</taxon>
        <taxon>Bacillota</taxon>
        <taxon>Bacilli</taxon>
        <taxon>Bacillales</taxon>
        <taxon>Bacillaceae</taxon>
        <taxon>Ectobacillus</taxon>
    </lineage>
</organism>
<protein>
    <submittedName>
        <fullName evidence="1">Uncharacterized protein</fullName>
    </submittedName>
</protein>
<dbReference type="Proteomes" id="UP001589609">
    <property type="component" value="Unassembled WGS sequence"/>
</dbReference>
<reference evidence="1 2" key="1">
    <citation type="submission" date="2024-09" db="EMBL/GenBank/DDBJ databases">
        <authorList>
            <person name="Sun Q."/>
            <person name="Mori K."/>
        </authorList>
    </citation>
    <scope>NUCLEOTIDE SEQUENCE [LARGE SCALE GENOMIC DNA]</scope>
    <source>
        <strain evidence="1 2">JCM 11201</strain>
    </source>
</reference>
<evidence type="ECO:0000313" key="1">
    <source>
        <dbReference type="EMBL" id="MFB9759754.1"/>
    </source>
</evidence>
<gene>
    <name evidence="1" type="ORF">ACFFMS_15220</name>
</gene>
<proteinExistence type="predicted"/>
<keyword evidence="2" id="KW-1185">Reference proteome</keyword>
<evidence type="ECO:0000313" key="2">
    <source>
        <dbReference type="Proteomes" id="UP001589609"/>
    </source>
</evidence>
<comment type="caution">
    <text evidence="1">The sequence shown here is derived from an EMBL/GenBank/DDBJ whole genome shotgun (WGS) entry which is preliminary data.</text>
</comment>
<sequence>MNQLKMPIKRHILIANKLLAVMSGLNRQTKRDDRYYYEKHALGLAENFIQIKWTSSLIKLVIAYVSKCNSQGIISLISEQELAQTIHCSVRTIQNNNKLLEASGILTWDRLWGEYIQVSLCDYLENFLDLHKKEQATQVVTTAEKEDSHKLQLVRDEFFETELEAYSSKSGYTSISDEVIYLLLAVDNINVLRLALRALFTYEKDVNVKKETEALLSYSEVKHVLPRYIGYKSAIKKMAAKLNAIFKVEVFEKEACIKTFIEEKATKQSVLEKVKDGFILSFHLVGSRDSKTQKILEKFQAEHLFTQFEKRFQSFGQYSMKKETIYSLAYEFGLSILEKTLSSIMHDLQTLMHSDVPAFHDLIRYLEENLAAYIRKIANGYYQAKITA</sequence>
<dbReference type="RefSeq" id="WP_379950099.1">
    <property type="nucleotide sequence ID" value="NZ_JBHMAF010000087.1"/>
</dbReference>
<name>A0ABV5WGL1_9BACI</name>